<organism evidence="1 2">
    <name type="scientific">Hymenobacter sublimis</name>
    <dbReference type="NCBI Taxonomy" id="2933777"/>
    <lineage>
        <taxon>Bacteria</taxon>
        <taxon>Pseudomonadati</taxon>
        <taxon>Bacteroidota</taxon>
        <taxon>Cytophagia</taxon>
        <taxon>Cytophagales</taxon>
        <taxon>Hymenobacteraceae</taxon>
        <taxon>Hymenobacter</taxon>
    </lineage>
</organism>
<reference evidence="1 2" key="1">
    <citation type="submission" date="2022-04" db="EMBL/GenBank/DDBJ databases">
        <title>Hymenobacter sp. isolated from the air.</title>
        <authorList>
            <person name="Won M."/>
            <person name="Lee C.-M."/>
            <person name="Woen H.-Y."/>
            <person name="Kwon S.-W."/>
        </authorList>
    </citation>
    <scope>NUCLEOTIDE SEQUENCE [LARGE SCALE GENOMIC DNA]</scope>
    <source>
        <strain evidence="2">5516 S-25</strain>
    </source>
</reference>
<dbReference type="EMBL" id="CP095848">
    <property type="protein sequence ID" value="UPL50593.1"/>
    <property type="molecule type" value="Genomic_DNA"/>
</dbReference>
<dbReference type="Pfam" id="PF16138">
    <property type="entry name" value="DUF4846"/>
    <property type="match status" value="1"/>
</dbReference>
<sequence>MPAPPPAYPWLPVGRYQTNQTLAARFPPPPGYERTAVQPGSFAYWLRYLPLLPVGTSVRLHTGKLKNRQDVHAAVLDLDVGARDLQQCADAVIRLRAEYLFSQNPDLVHFHLTSGHDIAFRDWYAGRGFRVVGPQVEQVPKAAEKPDHATFRRYLDQIFTYAGTLSLSRELRPVPLAQVQPGDVLIQGGSPGHAVLVLDVAVELQTGRRKALLAQSYMPAQQMHVLKAGPRVGAGAWFLLDPERDDVNTPEWTFSRDELGRFE</sequence>
<dbReference type="RefSeq" id="WP_247976601.1">
    <property type="nucleotide sequence ID" value="NZ_CP095848.1"/>
</dbReference>
<dbReference type="InterPro" id="IPR032315">
    <property type="entry name" value="DUF4846"/>
</dbReference>
<keyword evidence="2" id="KW-1185">Reference proteome</keyword>
<accession>A0ABY4JCR8</accession>
<proteinExistence type="predicted"/>
<protein>
    <submittedName>
        <fullName evidence="1">DUF4846 domain-containing protein</fullName>
    </submittedName>
</protein>
<dbReference type="Proteomes" id="UP000829647">
    <property type="component" value="Chromosome"/>
</dbReference>
<name>A0ABY4JCR8_9BACT</name>
<evidence type="ECO:0000313" key="1">
    <source>
        <dbReference type="EMBL" id="UPL50593.1"/>
    </source>
</evidence>
<gene>
    <name evidence="1" type="ORF">MWH26_06725</name>
</gene>
<evidence type="ECO:0000313" key="2">
    <source>
        <dbReference type="Proteomes" id="UP000829647"/>
    </source>
</evidence>